<accession>A0A136JF18</accession>
<dbReference type="STRING" id="196109.A0A136JF18"/>
<evidence type="ECO:0000313" key="2">
    <source>
        <dbReference type="Proteomes" id="UP000070501"/>
    </source>
</evidence>
<gene>
    <name evidence="1" type="ORF">Micbo1qcDRAFT_157828</name>
</gene>
<protein>
    <submittedName>
        <fullName evidence="1">Uncharacterized protein</fullName>
    </submittedName>
</protein>
<evidence type="ECO:0000313" key="1">
    <source>
        <dbReference type="EMBL" id="KXJ95765.1"/>
    </source>
</evidence>
<reference evidence="2" key="1">
    <citation type="submission" date="2016-02" db="EMBL/GenBank/DDBJ databases">
        <title>Draft genome sequence of Microdochium bolleyi, a fungal endophyte of beachgrass.</title>
        <authorList>
            <consortium name="DOE Joint Genome Institute"/>
            <person name="David A.S."/>
            <person name="May G."/>
            <person name="Haridas S."/>
            <person name="Lim J."/>
            <person name="Wang M."/>
            <person name="Labutti K."/>
            <person name="Lipzen A."/>
            <person name="Barry K."/>
            <person name="Grigoriev I.V."/>
        </authorList>
    </citation>
    <scope>NUCLEOTIDE SEQUENCE [LARGE SCALE GENOMIC DNA]</scope>
    <source>
        <strain evidence="2">J235TASD1</strain>
    </source>
</reference>
<dbReference type="InParanoid" id="A0A136JF18"/>
<feature type="non-terminal residue" evidence="1">
    <location>
        <position position="86"/>
    </location>
</feature>
<keyword evidence="2" id="KW-1185">Reference proteome</keyword>
<dbReference type="Proteomes" id="UP000070501">
    <property type="component" value="Unassembled WGS sequence"/>
</dbReference>
<organism evidence="1 2">
    <name type="scientific">Microdochium bolleyi</name>
    <dbReference type="NCBI Taxonomy" id="196109"/>
    <lineage>
        <taxon>Eukaryota</taxon>
        <taxon>Fungi</taxon>
        <taxon>Dikarya</taxon>
        <taxon>Ascomycota</taxon>
        <taxon>Pezizomycotina</taxon>
        <taxon>Sordariomycetes</taxon>
        <taxon>Xylariomycetidae</taxon>
        <taxon>Xylariales</taxon>
        <taxon>Microdochiaceae</taxon>
        <taxon>Microdochium</taxon>
    </lineage>
</organism>
<dbReference type="AlphaFoldDB" id="A0A136JF18"/>
<name>A0A136JF18_9PEZI</name>
<dbReference type="EMBL" id="KQ964246">
    <property type="protein sequence ID" value="KXJ95765.1"/>
    <property type="molecule type" value="Genomic_DNA"/>
</dbReference>
<proteinExistence type="predicted"/>
<sequence length="86" mass="10232">MDHGFKTWRKWMDGELETYKWQMREEQTIQAELMANAERRLHEANRAAMTALMQRQAGQLRWIDVVVEERAIMLREMEGAEIHGGE</sequence>